<dbReference type="EC" id="2.4.-.-" evidence="5"/>
<dbReference type="EMBL" id="JAZGLY010000003">
    <property type="protein sequence ID" value="MEE6186869.1"/>
    <property type="molecule type" value="Genomic_DNA"/>
</dbReference>
<sequence length="339" mass="39000">MHPSVAIVILNWNGKKYLQDFLPHLVVSTYSNYRIIVADNHSTDDSVSFLKTYYPQIEIIQLSENYGFAKGYNLALQQVEADYYILLNSDVKVEPGWIEPMVALLEKDTSLAACQPKLRAFTHPQYFEYAGAAGGWLDHYGYPFAMGRIFDVSEEDYGQYDQPRYIFWASGAALFIRAKVFHEAGGFDNYFFAHQEEIDLCWRIQLLGYKISSCPASVVYHVGGGTLPKGNSLKTYLNFRNNNIMLYKNMHGLRKWYVLAVRSVLDFVSALKNLLRGDGGYFIAVCSAHLSFIKWIVADRKKSVFPKYRKGDLYGYLRKNIVWLHFVKGKKKFSELVEE</sequence>
<dbReference type="InterPro" id="IPR001173">
    <property type="entry name" value="Glyco_trans_2-like"/>
</dbReference>
<name>A0ABU7RFU5_9BACT</name>
<keyword evidence="2 5" id="KW-0328">Glycosyltransferase</keyword>
<evidence type="ECO:0000313" key="6">
    <source>
        <dbReference type="Proteomes" id="UP001357452"/>
    </source>
</evidence>
<dbReference type="CDD" id="cd04186">
    <property type="entry name" value="GT_2_like_c"/>
    <property type="match status" value="1"/>
</dbReference>
<evidence type="ECO:0000256" key="1">
    <source>
        <dbReference type="ARBA" id="ARBA00006739"/>
    </source>
</evidence>
<dbReference type="Pfam" id="PF00535">
    <property type="entry name" value="Glycos_transf_2"/>
    <property type="match status" value="1"/>
</dbReference>
<dbReference type="Proteomes" id="UP001357452">
    <property type="component" value="Unassembled WGS sequence"/>
</dbReference>
<evidence type="ECO:0000256" key="2">
    <source>
        <dbReference type="ARBA" id="ARBA00022676"/>
    </source>
</evidence>
<accession>A0ABU7RFU5</accession>
<dbReference type="PANTHER" id="PTHR43179">
    <property type="entry name" value="RHAMNOSYLTRANSFERASE WBBL"/>
    <property type="match status" value="1"/>
</dbReference>
<dbReference type="RefSeq" id="WP_330974278.1">
    <property type="nucleotide sequence ID" value="NZ_JAZGLY010000003.1"/>
</dbReference>
<organism evidence="5 6">
    <name type="scientific">Niabella digestorum</name>
    <dbReference type="NCBI Taxonomy" id="3117701"/>
    <lineage>
        <taxon>Bacteria</taxon>
        <taxon>Pseudomonadati</taxon>
        <taxon>Bacteroidota</taxon>
        <taxon>Chitinophagia</taxon>
        <taxon>Chitinophagales</taxon>
        <taxon>Chitinophagaceae</taxon>
        <taxon>Niabella</taxon>
    </lineage>
</organism>
<gene>
    <name evidence="5" type="ORF">V2H41_06250</name>
</gene>
<evidence type="ECO:0000313" key="5">
    <source>
        <dbReference type="EMBL" id="MEE6186869.1"/>
    </source>
</evidence>
<reference evidence="5 6" key="1">
    <citation type="submission" date="2024-01" db="EMBL/GenBank/DDBJ databases">
        <title>Niabella digestum sp. nov., isolated from waste digestion system.</title>
        <authorList>
            <person name="Zhang L."/>
        </authorList>
    </citation>
    <scope>NUCLEOTIDE SEQUENCE [LARGE SCALE GENOMIC DNA]</scope>
    <source>
        <strain evidence="5 6">A18</strain>
    </source>
</reference>
<proteinExistence type="inferred from homology"/>
<keyword evidence="3 5" id="KW-0808">Transferase</keyword>
<feature type="domain" description="Glycosyltransferase 2-like" evidence="4">
    <location>
        <begin position="7"/>
        <end position="116"/>
    </location>
</feature>
<comment type="similarity">
    <text evidence="1">Belongs to the glycosyltransferase 2 family.</text>
</comment>
<evidence type="ECO:0000256" key="3">
    <source>
        <dbReference type="ARBA" id="ARBA00022679"/>
    </source>
</evidence>
<dbReference type="InterPro" id="IPR029044">
    <property type="entry name" value="Nucleotide-diphossugar_trans"/>
</dbReference>
<dbReference type="GO" id="GO:0016757">
    <property type="term" value="F:glycosyltransferase activity"/>
    <property type="evidence" value="ECO:0007669"/>
    <property type="project" value="UniProtKB-KW"/>
</dbReference>
<comment type="caution">
    <text evidence="5">The sequence shown here is derived from an EMBL/GenBank/DDBJ whole genome shotgun (WGS) entry which is preliminary data.</text>
</comment>
<dbReference type="SUPFAM" id="SSF53448">
    <property type="entry name" value="Nucleotide-diphospho-sugar transferases"/>
    <property type="match status" value="1"/>
</dbReference>
<keyword evidence="6" id="KW-1185">Reference proteome</keyword>
<dbReference type="PANTHER" id="PTHR43179:SF12">
    <property type="entry name" value="GALACTOFURANOSYLTRANSFERASE GLFT2"/>
    <property type="match status" value="1"/>
</dbReference>
<dbReference type="Gene3D" id="3.90.550.10">
    <property type="entry name" value="Spore Coat Polysaccharide Biosynthesis Protein SpsA, Chain A"/>
    <property type="match status" value="1"/>
</dbReference>
<protein>
    <submittedName>
        <fullName evidence="5">Glycosyltransferase family 2 protein</fullName>
        <ecNumber evidence="5">2.4.-.-</ecNumber>
    </submittedName>
</protein>
<evidence type="ECO:0000259" key="4">
    <source>
        <dbReference type="Pfam" id="PF00535"/>
    </source>
</evidence>